<comment type="catalytic activity">
    <reaction evidence="9 10">
        <text>tRNA(Tyr) + L-tyrosine + ATP = L-tyrosyl-tRNA(Tyr) + AMP + diphosphate + H(+)</text>
        <dbReference type="Rhea" id="RHEA:10220"/>
        <dbReference type="Rhea" id="RHEA-COMP:9706"/>
        <dbReference type="Rhea" id="RHEA-COMP:9707"/>
        <dbReference type="ChEBI" id="CHEBI:15378"/>
        <dbReference type="ChEBI" id="CHEBI:30616"/>
        <dbReference type="ChEBI" id="CHEBI:33019"/>
        <dbReference type="ChEBI" id="CHEBI:58315"/>
        <dbReference type="ChEBI" id="CHEBI:78442"/>
        <dbReference type="ChEBI" id="CHEBI:78536"/>
        <dbReference type="ChEBI" id="CHEBI:456215"/>
        <dbReference type="EC" id="6.1.1.1"/>
    </reaction>
</comment>
<sequence>MLHLRLILNYGRIIGRTAFTGGRRFNSHRANVVDELSARGLLHDTTSPSLPEVTSRKSTVYLGVDPSADSLHVGNLVALMTLLHFHIRGHQVIALVGGGTGMIGDPSGRSSERNLLSEDDLARNVESITTQMHRFLERGAAYAAKRMPSVTETQVTPKVVNNSDWLGKMTMIEFLRIVGKHARVNQMIAKDSVKARLESESGISFTEFSYQLLQAYDFYVLHKEYHCNIQIGGSDQWGNITAGTNLIRHLTTDYVGFAAEAYGLTIPLLTTSSGEKFGKSAGNAVWLKEEKTPVFDFYQFFVRVEDEDVEKYLRMLTFLSEEEITELMEWQKADPELRVAQKRLAEELTQLVHGEDGLFRARTMTQVLYGTNIEELEADDILEAFEGDPRLVQLGWGDVWRKEVVELTRKYGMIPSKTTARRTINQKGFYLNNERLDDSDKKLDRRDFIKDRFAILRAGKKKHLIIVTQVPDRYQ</sequence>
<comment type="similarity">
    <text evidence="10">Belongs to the class-I aminoacyl-tRNA synthetase family.</text>
</comment>
<dbReference type="Gene3D" id="3.40.50.620">
    <property type="entry name" value="HUPs"/>
    <property type="match status" value="1"/>
</dbReference>
<evidence type="ECO:0000256" key="10">
    <source>
        <dbReference type="RuleBase" id="RU361234"/>
    </source>
</evidence>
<dbReference type="AlphaFoldDB" id="A0A165G8I2"/>
<dbReference type="GO" id="GO:0005524">
    <property type="term" value="F:ATP binding"/>
    <property type="evidence" value="ECO:0007669"/>
    <property type="project" value="UniProtKB-KW"/>
</dbReference>
<keyword evidence="6 10" id="KW-0648">Protein biosynthesis</keyword>
<dbReference type="CDD" id="cd00165">
    <property type="entry name" value="S4"/>
    <property type="match status" value="1"/>
</dbReference>
<dbReference type="GO" id="GO:0005739">
    <property type="term" value="C:mitochondrion"/>
    <property type="evidence" value="ECO:0007669"/>
    <property type="project" value="TreeGrafter"/>
</dbReference>
<dbReference type="InParanoid" id="A0A165G8I2"/>
<dbReference type="CDD" id="cd00805">
    <property type="entry name" value="TyrRS_core"/>
    <property type="match status" value="1"/>
</dbReference>
<dbReference type="InterPro" id="IPR002307">
    <property type="entry name" value="Tyr-tRNA-ligase"/>
</dbReference>
<gene>
    <name evidence="12" type="ORF">CALCODRAFT_517240</name>
</gene>
<evidence type="ECO:0000259" key="11">
    <source>
        <dbReference type="Pfam" id="PF22421"/>
    </source>
</evidence>
<dbReference type="FunFam" id="1.10.240.10:FF:000001">
    <property type="entry name" value="Tyrosine--tRNA ligase"/>
    <property type="match status" value="1"/>
</dbReference>
<name>A0A165G8I2_9BASI</name>
<dbReference type="SUPFAM" id="SSF52374">
    <property type="entry name" value="Nucleotidylyl transferase"/>
    <property type="match status" value="1"/>
</dbReference>
<dbReference type="InterPro" id="IPR024088">
    <property type="entry name" value="Tyr-tRNA-ligase_bac-type"/>
</dbReference>
<dbReference type="Pfam" id="PF00579">
    <property type="entry name" value="tRNA-synt_1b"/>
    <property type="match status" value="1"/>
</dbReference>
<dbReference type="SUPFAM" id="SSF55174">
    <property type="entry name" value="Alpha-L RNA-binding motif"/>
    <property type="match status" value="1"/>
</dbReference>
<protein>
    <recommendedName>
        <fullName evidence="1 10">Tyrosine--tRNA ligase</fullName>
        <ecNumber evidence="1 10">6.1.1.1</ecNumber>
    </recommendedName>
    <alternativeName>
        <fullName evidence="8 10">Tyrosyl-tRNA synthetase</fullName>
    </alternativeName>
</protein>
<dbReference type="InterPro" id="IPR002305">
    <property type="entry name" value="aa-tRNA-synth_Ic"/>
</dbReference>
<dbReference type="InterPro" id="IPR014729">
    <property type="entry name" value="Rossmann-like_a/b/a_fold"/>
</dbReference>
<keyword evidence="5" id="KW-0694">RNA-binding</keyword>
<keyword evidence="2 10" id="KW-0436">Ligase</keyword>
<dbReference type="PANTHER" id="PTHR11766:SF0">
    <property type="entry name" value="TYROSINE--TRNA LIGASE, MITOCHONDRIAL"/>
    <property type="match status" value="1"/>
</dbReference>
<dbReference type="Gene3D" id="1.10.240.10">
    <property type="entry name" value="Tyrosyl-Transfer RNA Synthetase"/>
    <property type="match status" value="1"/>
</dbReference>
<evidence type="ECO:0000256" key="9">
    <source>
        <dbReference type="ARBA" id="ARBA00048248"/>
    </source>
</evidence>
<dbReference type="GO" id="GO:0005829">
    <property type="term" value="C:cytosol"/>
    <property type="evidence" value="ECO:0007669"/>
    <property type="project" value="TreeGrafter"/>
</dbReference>
<dbReference type="InterPro" id="IPR054608">
    <property type="entry name" value="SYY-like_C"/>
</dbReference>
<keyword evidence="4 10" id="KW-0067">ATP-binding</keyword>
<accession>A0A165G8I2</accession>
<dbReference type="Proteomes" id="UP000076842">
    <property type="component" value="Unassembled WGS sequence"/>
</dbReference>
<dbReference type="STRING" id="1353952.A0A165G8I2"/>
<evidence type="ECO:0000256" key="5">
    <source>
        <dbReference type="ARBA" id="ARBA00022884"/>
    </source>
</evidence>
<evidence type="ECO:0000256" key="4">
    <source>
        <dbReference type="ARBA" id="ARBA00022840"/>
    </source>
</evidence>
<dbReference type="GO" id="GO:0004831">
    <property type="term" value="F:tyrosine-tRNA ligase activity"/>
    <property type="evidence" value="ECO:0007669"/>
    <property type="project" value="UniProtKB-EC"/>
</dbReference>
<dbReference type="PRINTS" id="PR01040">
    <property type="entry name" value="TRNASYNTHTYR"/>
</dbReference>
<dbReference type="PROSITE" id="PS00178">
    <property type="entry name" value="AA_TRNA_LIGASE_I"/>
    <property type="match status" value="1"/>
</dbReference>
<dbReference type="OrthoDB" id="337870at2759"/>
<keyword evidence="3 10" id="KW-0547">Nucleotide-binding</keyword>
<dbReference type="GO" id="GO:0003723">
    <property type="term" value="F:RNA binding"/>
    <property type="evidence" value="ECO:0007669"/>
    <property type="project" value="UniProtKB-KW"/>
</dbReference>
<evidence type="ECO:0000256" key="2">
    <source>
        <dbReference type="ARBA" id="ARBA00022598"/>
    </source>
</evidence>
<dbReference type="GO" id="GO:0006437">
    <property type="term" value="P:tyrosyl-tRNA aminoacylation"/>
    <property type="evidence" value="ECO:0007669"/>
    <property type="project" value="InterPro"/>
</dbReference>
<dbReference type="Pfam" id="PF22421">
    <property type="entry name" value="SYY_C-terminal"/>
    <property type="match status" value="1"/>
</dbReference>
<dbReference type="InterPro" id="IPR036986">
    <property type="entry name" value="S4_RNA-bd_sf"/>
</dbReference>
<proteinExistence type="inferred from homology"/>
<dbReference type="EC" id="6.1.1.1" evidence="1 10"/>
<dbReference type="InterPro" id="IPR001412">
    <property type="entry name" value="aa-tRNA-synth_I_CS"/>
</dbReference>
<feature type="domain" description="Tyrosine--tRNA ligase SYY-like C-terminal" evidence="11">
    <location>
        <begin position="402"/>
        <end position="466"/>
    </location>
</feature>
<dbReference type="Gene3D" id="3.10.290.10">
    <property type="entry name" value="RNA-binding S4 domain"/>
    <property type="match status" value="1"/>
</dbReference>
<evidence type="ECO:0000256" key="7">
    <source>
        <dbReference type="ARBA" id="ARBA00023146"/>
    </source>
</evidence>
<keyword evidence="7 10" id="KW-0030">Aminoacyl-tRNA synthetase</keyword>
<dbReference type="InterPro" id="IPR024107">
    <property type="entry name" value="Tyr-tRNA-ligase_bac_1"/>
</dbReference>
<reference evidence="12 13" key="1">
    <citation type="journal article" date="2016" name="Mol. Biol. Evol.">
        <title>Comparative Genomics of Early-Diverging Mushroom-Forming Fungi Provides Insights into the Origins of Lignocellulose Decay Capabilities.</title>
        <authorList>
            <person name="Nagy L.G."/>
            <person name="Riley R."/>
            <person name="Tritt A."/>
            <person name="Adam C."/>
            <person name="Daum C."/>
            <person name="Floudas D."/>
            <person name="Sun H."/>
            <person name="Yadav J.S."/>
            <person name="Pangilinan J."/>
            <person name="Larsson K.H."/>
            <person name="Matsuura K."/>
            <person name="Barry K."/>
            <person name="Labutti K."/>
            <person name="Kuo R."/>
            <person name="Ohm R.A."/>
            <person name="Bhattacharya S.S."/>
            <person name="Shirouzu T."/>
            <person name="Yoshinaga Y."/>
            <person name="Martin F.M."/>
            <person name="Grigoriev I.V."/>
            <person name="Hibbett D.S."/>
        </authorList>
    </citation>
    <scope>NUCLEOTIDE SEQUENCE [LARGE SCALE GENOMIC DNA]</scope>
    <source>
        <strain evidence="12 13">HHB12733</strain>
    </source>
</reference>
<dbReference type="NCBIfam" id="TIGR00234">
    <property type="entry name" value="tyrS"/>
    <property type="match status" value="1"/>
</dbReference>
<evidence type="ECO:0000256" key="8">
    <source>
        <dbReference type="ARBA" id="ARBA00033323"/>
    </source>
</evidence>
<evidence type="ECO:0000313" key="12">
    <source>
        <dbReference type="EMBL" id="KZT57734.1"/>
    </source>
</evidence>
<keyword evidence="13" id="KW-1185">Reference proteome</keyword>
<dbReference type="PANTHER" id="PTHR11766">
    <property type="entry name" value="TYROSYL-TRNA SYNTHETASE"/>
    <property type="match status" value="1"/>
</dbReference>
<dbReference type="EMBL" id="KV423959">
    <property type="protein sequence ID" value="KZT57734.1"/>
    <property type="molecule type" value="Genomic_DNA"/>
</dbReference>
<evidence type="ECO:0000256" key="1">
    <source>
        <dbReference type="ARBA" id="ARBA00013160"/>
    </source>
</evidence>
<dbReference type="HAMAP" id="MF_02006">
    <property type="entry name" value="Tyr_tRNA_synth_type1"/>
    <property type="match status" value="1"/>
</dbReference>
<evidence type="ECO:0000313" key="13">
    <source>
        <dbReference type="Proteomes" id="UP000076842"/>
    </source>
</evidence>
<evidence type="ECO:0000256" key="3">
    <source>
        <dbReference type="ARBA" id="ARBA00022741"/>
    </source>
</evidence>
<dbReference type="FunCoup" id="A0A165G8I2">
    <property type="interactions" value="468"/>
</dbReference>
<evidence type="ECO:0000256" key="6">
    <source>
        <dbReference type="ARBA" id="ARBA00022917"/>
    </source>
</evidence>
<organism evidence="12 13">
    <name type="scientific">Calocera cornea HHB12733</name>
    <dbReference type="NCBI Taxonomy" id="1353952"/>
    <lineage>
        <taxon>Eukaryota</taxon>
        <taxon>Fungi</taxon>
        <taxon>Dikarya</taxon>
        <taxon>Basidiomycota</taxon>
        <taxon>Agaricomycotina</taxon>
        <taxon>Dacrymycetes</taxon>
        <taxon>Dacrymycetales</taxon>
        <taxon>Dacrymycetaceae</taxon>
        <taxon>Calocera</taxon>
    </lineage>
</organism>